<reference evidence="1" key="1">
    <citation type="submission" date="2019-06" db="EMBL/GenBank/DDBJ databases">
        <authorList>
            <person name="Zheng W."/>
        </authorList>
    </citation>
    <scope>NUCLEOTIDE SEQUENCE</scope>
    <source>
        <strain evidence="1">QDHG01</strain>
    </source>
</reference>
<evidence type="ECO:0000313" key="1">
    <source>
        <dbReference type="EMBL" id="TNV82112.1"/>
    </source>
</evidence>
<dbReference type="Proteomes" id="UP000785679">
    <property type="component" value="Unassembled WGS sequence"/>
</dbReference>
<name>A0A8J8T4K8_HALGN</name>
<organism evidence="1 2">
    <name type="scientific">Halteria grandinella</name>
    <dbReference type="NCBI Taxonomy" id="5974"/>
    <lineage>
        <taxon>Eukaryota</taxon>
        <taxon>Sar</taxon>
        <taxon>Alveolata</taxon>
        <taxon>Ciliophora</taxon>
        <taxon>Intramacronucleata</taxon>
        <taxon>Spirotrichea</taxon>
        <taxon>Stichotrichia</taxon>
        <taxon>Sporadotrichida</taxon>
        <taxon>Halteriidae</taxon>
        <taxon>Halteria</taxon>
    </lineage>
</organism>
<protein>
    <submittedName>
        <fullName evidence="1">Uncharacterized protein</fullName>
    </submittedName>
</protein>
<accession>A0A8J8T4K8</accession>
<dbReference type="EMBL" id="RRYP01005362">
    <property type="protein sequence ID" value="TNV82112.1"/>
    <property type="molecule type" value="Genomic_DNA"/>
</dbReference>
<gene>
    <name evidence="1" type="ORF">FGO68_gene3300</name>
</gene>
<keyword evidence="2" id="KW-1185">Reference proteome</keyword>
<sequence length="696" mass="82498">MELIFTGAKYRLGRIKSKYIIIQILLDNLDRISALMFLAKTSRTFRGIIMEAPSMIQRRLLKANKAITTCSEYYKFCLQQWTQGHPEVIMHSNQLIQCLFRNSSSQLNVTASNIEQLRVLAKFTEERGYSKVKCLTIIADIGFTWKDEEFRQLIKIIAPKEQNIGMKLLNLQLQHPIKFNDAVPPSVEVLRLSLKFQWSSSQENEEKTEALKVNYLCITIQEPYELKFFLRKIQPQVMLIIDLSRDCDKTFFDRLVKDKTLDGFPVEVVFTLDESIEITEAILRRFEKIQVAKKYLLGKKFNMKHVGNKYIETHKERLIELFNDNKNFRRFMGDEFDTLQIQWCARERQLRQTMNIPIPRKSLQFESYDNLYPDFFFTNVVDRSISSKRINQYRQLIDNDTDYHTKQLLINLRRDSKSSLKYQLKYFLRKCCNLERLCLKLENMISVDNPRYSDDSIKVSEIMNQQVRKLKKLEINFDENYHPRQRNKEFPEEIVFQLFLQILEEAKCTLDTLLLNISWNTIQQSEPQKQAEVNKALLKKFIPQNNKLKKLTLLANQIDEELSRILLDQSHFPHLKSLTLMCNQMDEDDDCIPYLFSLLARPLKKLRFFNCSEFDSKNNLFLEQIILHLSPEIRLLHLEETILSIDDCMRILSSKQRGNGFTFKVVNNRRHILDEEIEQLCQAFPYYCILIHCTPL</sequence>
<dbReference type="AlphaFoldDB" id="A0A8J8T4K8"/>
<dbReference type="SUPFAM" id="SSF52047">
    <property type="entry name" value="RNI-like"/>
    <property type="match status" value="1"/>
</dbReference>
<proteinExistence type="predicted"/>
<comment type="caution">
    <text evidence="1">The sequence shown here is derived from an EMBL/GenBank/DDBJ whole genome shotgun (WGS) entry which is preliminary data.</text>
</comment>
<evidence type="ECO:0000313" key="2">
    <source>
        <dbReference type="Proteomes" id="UP000785679"/>
    </source>
</evidence>